<reference evidence="2" key="1">
    <citation type="journal article" date="2020" name="bioRxiv">
        <title>A rank-normalized archaeal taxonomy based on genome phylogeny resolves widespread incomplete and uneven classifications.</title>
        <authorList>
            <person name="Rinke C."/>
            <person name="Chuvochina M."/>
            <person name="Mussig A.J."/>
            <person name="Chaumeil P.-A."/>
            <person name="Waite D.W."/>
            <person name="Whitman W.B."/>
            <person name="Parks D.H."/>
            <person name="Hugenholtz P."/>
        </authorList>
    </citation>
    <scope>NUCLEOTIDE SEQUENCE</scope>
    <source>
        <strain evidence="2">UBA8876</strain>
    </source>
</reference>
<dbReference type="EMBL" id="DUJU01000105">
    <property type="protein sequence ID" value="HIH94181.1"/>
    <property type="molecule type" value="Genomic_DNA"/>
</dbReference>
<organism evidence="2 3">
    <name type="scientific">Methanosarcina acetivorans</name>
    <dbReference type="NCBI Taxonomy" id="2214"/>
    <lineage>
        <taxon>Archaea</taxon>
        <taxon>Methanobacteriati</taxon>
        <taxon>Methanobacteriota</taxon>
        <taxon>Stenosarchaea group</taxon>
        <taxon>Methanomicrobia</taxon>
        <taxon>Methanosarcinales</taxon>
        <taxon>Methanosarcinaceae</taxon>
        <taxon>Methanosarcina</taxon>
    </lineage>
</organism>
<dbReference type="AlphaFoldDB" id="A0A832S8E2"/>
<evidence type="ECO:0000313" key="3">
    <source>
        <dbReference type="Proteomes" id="UP000600774"/>
    </source>
</evidence>
<keyword evidence="1" id="KW-0812">Transmembrane</keyword>
<feature type="transmembrane region" description="Helical" evidence="1">
    <location>
        <begin position="6"/>
        <end position="30"/>
    </location>
</feature>
<dbReference type="NCBIfam" id="NF033493">
    <property type="entry name" value="MetS_like_NSS"/>
    <property type="match status" value="1"/>
</dbReference>
<dbReference type="RefSeq" id="WP_157860129.1">
    <property type="nucleotide sequence ID" value="NZ_DUJU01000105.1"/>
</dbReference>
<evidence type="ECO:0000256" key="1">
    <source>
        <dbReference type="SAM" id="Phobius"/>
    </source>
</evidence>
<protein>
    <submittedName>
        <fullName evidence="2">MetS family NSS transporter small subunit</fullName>
    </submittedName>
</protein>
<keyword evidence="1" id="KW-1133">Transmembrane helix</keyword>
<proteinExistence type="predicted"/>
<name>A0A832S8E2_9EURY</name>
<gene>
    <name evidence="2" type="ORF">HA338_09085</name>
</gene>
<dbReference type="GeneID" id="303090250"/>
<sequence length="35" mass="3791">MLLSTGSFLMAVFGFIILYGGLGLCLSIALRKRMP</sequence>
<evidence type="ECO:0000313" key="2">
    <source>
        <dbReference type="EMBL" id="HIH94181.1"/>
    </source>
</evidence>
<dbReference type="Proteomes" id="UP000600774">
    <property type="component" value="Unassembled WGS sequence"/>
</dbReference>
<accession>A0A832S8E2</accession>
<keyword evidence="1" id="KW-0472">Membrane</keyword>
<comment type="caution">
    <text evidence="2">The sequence shown here is derived from an EMBL/GenBank/DDBJ whole genome shotgun (WGS) entry which is preliminary data.</text>
</comment>